<dbReference type="Proteomes" id="UP000801492">
    <property type="component" value="Unassembled WGS sequence"/>
</dbReference>
<evidence type="ECO:0000313" key="3">
    <source>
        <dbReference type="Proteomes" id="UP000801492"/>
    </source>
</evidence>
<dbReference type="AlphaFoldDB" id="A0A8K0C489"/>
<comment type="caution">
    <text evidence="2">The sequence shown here is derived from an EMBL/GenBank/DDBJ whole genome shotgun (WGS) entry which is preliminary data.</text>
</comment>
<gene>
    <name evidence="2" type="ORF">ILUMI_26528</name>
</gene>
<name>A0A8K0C489_IGNLU</name>
<keyword evidence="1" id="KW-0732">Signal</keyword>
<dbReference type="OrthoDB" id="8197466at2759"/>
<sequence length="138" mass="15573">MRQQIWGLIFLTVLINFGECRSLVKRQIHLDASLDPALQEIQVYEDDEDRDKRAVDHPPDPKFAIKNAVLGFVFSPSKGSSSFITQKPTTTTKRPTTTEDIAIFEKNRPVALEVPDRLFGSTFTLVTRLSTTAGDYMI</sequence>
<protein>
    <submittedName>
        <fullName evidence="2">Uncharacterized protein</fullName>
    </submittedName>
</protein>
<organism evidence="2 3">
    <name type="scientific">Ignelater luminosus</name>
    <name type="common">Cucubano</name>
    <name type="synonym">Pyrophorus luminosus</name>
    <dbReference type="NCBI Taxonomy" id="2038154"/>
    <lineage>
        <taxon>Eukaryota</taxon>
        <taxon>Metazoa</taxon>
        <taxon>Ecdysozoa</taxon>
        <taxon>Arthropoda</taxon>
        <taxon>Hexapoda</taxon>
        <taxon>Insecta</taxon>
        <taxon>Pterygota</taxon>
        <taxon>Neoptera</taxon>
        <taxon>Endopterygota</taxon>
        <taxon>Coleoptera</taxon>
        <taxon>Polyphaga</taxon>
        <taxon>Elateriformia</taxon>
        <taxon>Elateroidea</taxon>
        <taxon>Elateridae</taxon>
        <taxon>Agrypninae</taxon>
        <taxon>Pyrophorini</taxon>
        <taxon>Ignelater</taxon>
    </lineage>
</organism>
<proteinExistence type="predicted"/>
<reference evidence="2" key="1">
    <citation type="submission" date="2019-08" db="EMBL/GenBank/DDBJ databases">
        <title>The genome of the North American firefly Photinus pyralis.</title>
        <authorList>
            <consortium name="Photinus pyralis genome working group"/>
            <person name="Fallon T.R."/>
            <person name="Sander Lower S.E."/>
            <person name="Weng J.-K."/>
        </authorList>
    </citation>
    <scope>NUCLEOTIDE SEQUENCE</scope>
    <source>
        <strain evidence="2">TRF0915ILg1</strain>
        <tissue evidence="2">Whole body</tissue>
    </source>
</reference>
<evidence type="ECO:0000256" key="1">
    <source>
        <dbReference type="SAM" id="SignalP"/>
    </source>
</evidence>
<keyword evidence="3" id="KW-1185">Reference proteome</keyword>
<feature type="signal peptide" evidence="1">
    <location>
        <begin position="1"/>
        <end position="20"/>
    </location>
</feature>
<evidence type="ECO:0000313" key="2">
    <source>
        <dbReference type="EMBL" id="KAF2879638.1"/>
    </source>
</evidence>
<feature type="chain" id="PRO_5035425726" evidence="1">
    <location>
        <begin position="21"/>
        <end position="138"/>
    </location>
</feature>
<feature type="non-terminal residue" evidence="2">
    <location>
        <position position="1"/>
    </location>
</feature>
<dbReference type="EMBL" id="VTPC01091110">
    <property type="protein sequence ID" value="KAF2879638.1"/>
    <property type="molecule type" value="Genomic_DNA"/>
</dbReference>
<accession>A0A8K0C489</accession>